<dbReference type="InterPro" id="IPR036388">
    <property type="entry name" value="WH-like_DNA-bd_sf"/>
</dbReference>
<dbReference type="Gene3D" id="3.40.50.150">
    <property type="entry name" value="Vaccinia Virus protein VP39"/>
    <property type="match status" value="1"/>
</dbReference>
<evidence type="ECO:0008006" key="3">
    <source>
        <dbReference type="Google" id="ProtNLM"/>
    </source>
</evidence>
<comment type="caution">
    <text evidence="1">The sequence shown here is derived from an EMBL/GenBank/DDBJ whole genome shotgun (WGS) entry which is preliminary data.</text>
</comment>
<sequence>MSELKELSIVLSDIQTFTPEGVLDNALAKADLLALAKRLTTLLEGPVNRATDLVFKPYTSIAARIAVDLDLFRHISSASTSVTAKELSSVTKAESLLISRVLRLLSSVGFVDETGENEWAANDTTRAMATPPIAAGHRFVYDVLVTSAIAAPKFLRETQYKVPENPRDGFIQYAHQTKLHVFEYLDSLPPLLRDFHLFMGNTMGAREYWHDWYDVRGRLLEGFDSSKNQAVLVDIGGGKGHDVKSFYSAFMEASMDQERKLILQDIPHVIEAIPDNELPPAVVKMSHDFFKEQTVRGRTSLSLFGVGMLTIIQAHAATSFITFFTTGLTITAIRSLGA</sequence>
<keyword evidence="2" id="KW-1185">Reference proteome</keyword>
<dbReference type="PROSITE" id="PS51683">
    <property type="entry name" value="SAM_OMT_II"/>
    <property type="match status" value="1"/>
</dbReference>
<dbReference type="InterPro" id="IPR016461">
    <property type="entry name" value="COMT-like"/>
</dbReference>
<dbReference type="Gene3D" id="1.10.10.10">
    <property type="entry name" value="Winged helix-like DNA-binding domain superfamily/Winged helix DNA-binding domain"/>
    <property type="match status" value="1"/>
</dbReference>
<dbReference type="GO" id="GO:0008168">
    <property type="term" value="F:methyltransferase activity"/>
    <property type="evidence" value="ECO:0007669"/>
    <property type="project" value="InterPro"/>
</dbReference>
<dbReference type="SUPFAM" id="SSF46785">
    <property type="entry name" value="Winged helix' DNA-binding domain"/>
    <property type="match status" value="1"/>
</dbReference>
<gene>
    <name evidence="1" type="ORF">GRF29_96g22978</name>
</gene>
<name>A0AAN6RFN9_9PLEO</name>
<protein>
    <recommendedName>
        <fullName evidence="3">O-methyltransferase</fullName>
    </recommendedName>
</protein>
<dbReference type="PANTHER" id="PTHR43712">
    <property type="entry name" value="PUTATIVE (AFU_ORTHOLOGUE AFUA_4G14580)-RELATED"/>
    <property type="match status" value="1"/>
</dbReference>
<accession>A0AAN6RFN9</accession>
<reference evidence="1 2" key="1">
    <citation type="submission" date="2021-02" db="EMBL/GenBank/DDBJ databases">
        <title>Genome assembly of Pseudopithomyces chartarum.</title>
        <authorList>
            <person name="Jauregui R."/>
            <person name="Singh J."/>
            <person name="Voisey C."/>
        </authorList>
    </citation>
    <scope>NUCLEOTIDE SEQUENCE [LARGE SCALE GENOMIC DNA]</scope>
    <source>
        <strain evidence="1 2">AGR01</strain>
    </source>
</reference>
<organism evidence="1 2">
    <name type="scientific">Pseudopithomyces chartarum</name>
    <dbReference type="NCBI Taxonomy" id="1892770"/>
    <lineage>
        <taxon>Eukaryota</taxon>
        <taxon>Fungi</taxon>
        <taxon>Dikarya</taxon>
        <taxon>Ascomycota</taxon>
        <taxon>Pezizomycotina</taxon>
        <taxon>Dothideomycetes</taxon>
        <taxon>Pleosporomycetidae</taxon>
        <taxon>Pleosporales</taxon>
        <taxon>Massarineae</taxon>
        <taxon>Didymosphaeriaceae</taxon>
        <taxon>Pseudopithomyces</taxon>
    </lineage>
</organism>
<proteinExistence type="predicted"/>
<dbReference type="SUPFAM" id="SSF53335">
    <property type="entry name" value="S-adenosyl-L-methionine-dependent methyltransferases"/>
    <property type="match status" value="1"/>
</dbReference>
<evidence type="ECO:0000313" key="2">
    <source>
        <dbReference type="Proteomes" id="UP001280581"/>
    </source>
</evidence>
<dbReference type="Proteomes" id="UP001280581">
    <property type="component" value="Unassembled WGS sequence"/>
</dbReference>
<dbReference type="AlphaFoldDB" id="A0AAN6RFN9"/>
<dbReference type="EMBL" id="WVTA01000008">
    <property type="protein sequence ID" value="KAK3207681.1"/>
    <property type="molecule type" value="Genomic_DNA"/>
</dbReference>
<evidence type="ECO:0000313" key="1">
    <source>
        <dbReference type="EMBL" id="KAK3207681.1"/>
    </source>
</evidence>
<dbReference type="PANTHER" id="PTHR43712:SF1">
    <property type="entry name" value="HYPOTHETICAL O-METHYLTRANSFERASE (EUROFUNG)-RELATED"/>
    <property type="match status" value="1"/>
</dbReference>
<dbReference type="InterPro" id="IPR029063">
    <property type="entry name" value="SAM-dependent_MTases_sf"/>
</dbReference>
<dbReference type="InterPro" id="IPR036390">
    <property type="entry name" value="WH_DNA-bd_sf"/>
</dbReference>